<feature type="transmembrane region" description="Helical" evidence="5">
    <location>
        <begin position="169"/>
        <end position="189"/>
    </location>
</feature>
<feature type="transmembrane region" description="Helical" evidence="5">
    <location>
        <begin position="144"/>
        <end position="163"/>
    </location>
</feature>
<dbReference type="RefSeq" id="WP_227504872.1">
    <property type="nucleotide sequence ID" value="NZ_CAAHCC010000003.1"/>
</dbReference>
<dbReference type="EMBL" id="CAAHCC010000003">
    <property type="protein sequence ID" value="VGK81586.1"/>
    <property type="molecule type" value="Genomic_DNA"/>
</dbReference>
<name>A0A486MJC2_KLEPN</name>
<evidence type="ECO:0000313" key="8">
    <source>
        <dbReference type="Proteomes" id="UP000376235"/>
    </source>
</evidence>
<feature type="transmembrane region" description="Helical" evidence="5">
    <location>
        <begin position="112"/>
        <end position="132"/>
    </location>
</feature>
<reference evidence="7 8" key="1">
    <citation type="submission" date="2019-03" db="EMBL/GenBank/DDBJ databases">
        <authorList>
            <consortium name="Pathogen Informatics"/>
        </authorList>
    </citation>
    <scope>NUCLEOTIDE SEQUENCE</scope>
    <source>
        <strain evidence="7">5012STDY7626358</strain>
        <strain evidence="6 8">5012STDY7626430</strain>
    </source>
</reference>
<keyword evidence="2 5" id="KW-0812">Transmembrane</keyword>
<feature type="transmembrane region" description="Helical" evidence="5">
    <location>
        <begin position="286"/>
        <end position="307"/>
    </location>
</feature>
<protein>
    <submittedName>
        <fullName evidence="7">Polysaccharide biosynthesis protein</fullName>
    </submittedName>
</protein>
<feature type="transmembrane region" description="Helical" evidence="5">
    <location>
        <begin position="359"/>
        <end position="377"/>
    </location>
</feature>
<proteinExistence type="predicted"/>
<accession>A0A486MJC2</accession>
<feature type="transmembrane region" description="Helical" evidence="5">
    <location>
        <begin position="89"/>
        <end position="106"/>
    </location>
</feature>
<dbReference type="InterPro" id="IPR052556">
    <property type="entry name" value="PolySynth_Transporter"/>
</dbReference>
<evidence type="ECO:0000256" key="2">
    <source>
        <dbReference type="ARBA" id="ARBA00022692"/>
    </source>
</evidence>
<gene>
    <name evidence="7" type="ORF">SAMEA4873559_01445</name>
    <name evidence="6" type="ORF">SAMEA4873632_01995</name>
</gene>
<keyword evidence="4 5" id="KW-0472">Membrane</keyword>
<dbReference type="AlphaFoldDB" id="A0A486MJC2"/>
<dbReference type="PANTHER" id="PTHR43424:SF1">
    <property type="entry name" value="LOCUS PUTATIVE PROTEIN 1-RELATED"/>
    <property type="match status" value="1"/>
</dbReference>
<dbReference type="Proteomes" id="UP000376235">
    <property type="component" value="Unassembled WGS sequence"/>
</dbReference>
<evidence type="ECO:0000313" key="6">
    <source>
        <dbReference type="EMBL" id="VGK81586.1"/>
    </source>
</evidence>
<sequence length="423" mass="47795">MVKKLNRRILNNSFWMMAEKIISIFGLIFVTSFVAKYVGPSIYGDIALSLSIFQLIQIVSLMGSDVIIFKRISKNINSGVSLIKATGRIRLLIYLILSAPVLIYFFSSSGYIYILASFLSCMFLSLDVYAIYYDACLRSKVNTIINIFGLIFSLGIRWAIAFFKYPAEWLFVPIVLTSFVPFLCRFIFFQLYEGAVKLTKKKKGLYTKHLLSSGSAFVLTSISVALYTRMSIFLLGYLQGKDVVGIFSIAATLATSWSFILYAFITSSLPSIFSEKDKLLAEKKTANLNVLIIMMSFGGIFLAIILAKKFILYFYGVEYTDAFYPLVILCFSTMLSALGAIAARYIAYFSGYSFLSKKTLVVTMLSVILNYLFIYKWGMLGAAVSTLLVELFSLTILNYFFARGVVYKLHKRTVVYGIKFKFK</sequence>
<keyword evidence="3 5" id="KW-1133">Transmembrane helix</keyword>
<feature type="transmembrane region" description="Helical" evidence="5">
    <location>
        <begin position="210"/>
        <end position="237"/>
    </location>
</feature>
<evidence type="ECO:0000256" key="4">
    <source>
        <dbReference type="ARBA" id="ARBA00023136"/>
    </source>
</evidence>
<feature type="transmembrane region" description="Helical" evidence="5">
    <location>
        <begin position="322"/>
        <end position="347"/>
    </location>
</feature>
<dbReference type="Pfam" id="PF01943">
    <property type="entry name" value="Polysacc_synt"/>
    <property type="match status" value="1"/>
</dbReference>
<evidence type="ECO:0000256" key="5">
    <source>
        <dbReference type="SAM" id="Phobius"/>
    </source>
</evidence>
<evidence type="ECO:0000313" key="7">
    <source>
        <dbReference type="EMBL" id="VGM15315.1"/>
    </source>
</evidence>
<comment type="subcellular location">
    <subcellularLocation>
        <location evidence="1">Membrane</location>
        <topology evidence="1">Multi-pass membrane protein</topology>
    </subcellularLocation>
</comment>
<feature type="transmembrane region" description="Helical" evidence="5">
    <location>
        <begin position="21"/>
        <end position="40"/>
    </location>
</feature>
<dbReference type="PANTHER" id="PTHR43424">
    <property type="entry name" value="LOCUS PUTATIVE PROTEIN 1-RELATED"/>
    <property type="match status" value="1"/>
</dbReference>
<evidence type="ECO:0000256" key="1">
    <source>
        <dbReference type="ARBA" id="ARBA00004141"/>
    </source>
</evidence>
<organism evidence="7">
    <name type="scientific">Klebsiella pneumoniae</name>
    <dbReference type="NCBI Taxonomy" id="573"/>
    <lineage>
        <taxon>Bacteria</taxon>
        <taxon>Pseudomonadati</taxon>
        <taxon>Pseudomonadota</taxon>
        <taxon>Gammaproteobacteria</taxon>
        <taxon>Enterobacterales</taxon>
        <taxon>Enterobacteriaceae</taxon>
        <taxon>Klebsiella/Raoultella group</taxon>
        <taxon>Klebsiella</taxon>
        <taxon>Klebsiella pneumoniae complex</taxon>
    </lineage>
</organism>
<evidence type="ECO:0000256" key="3">
    <source>
        <dbReference type="ARBA" id="ARBA00022989"/>
    </source>
</evidence>
<dbReference type="EMBL" id="CAAHDD010000003">
    <property type="protein sequence ID" value="VGM15315.1"/>
    <property type="molecule type" value="Genomic_DNA"/>
</dbReference>
<dbReference type="InterPro" id="IPR002797">
    <property type="entry name" value="Polysacc_synth"/>
</dbReference>
<dbReference type="GO" id="GO:0016020">
    <property type="term" value="C:membrane"/>
    <property type="evidence" value="ECO:0007669"/>
    <property type="project" value="UniProtKB-SubCell"/>
</dbReference>
<feature type="transmembrane region" description="Helical" evidence="5">
    <location>
        <begin position="383"/>
        <end position="402"/>
    </location>
</feature>
<feature type="transmembrane region" description="Helical" evidence="5">
    <location>
        <begin position="46"/>
        <end position="68"/>
    </location>
</feature>
<feature type="transmembrane region" description="Helical" evidence="5">
    <location>
        <begin position="243"/>
        <end position="265"/>
    </location>
</feature>